<dbReference type="Pfam" id="PF01066">
    <property type="entry name" value="CDP-OH_P_transf"/>
    <property type="match status" value="1"/>
</dbReference>
<name>A0ABP8RHR7_9PSEU</name>
<dbReference type="InterPro" id="IPR043130">
    <property type="entry name" value="CDP-OH_PTrfase_TM_dom"/>
</dbReference>
<dbReference type="Gene3D" id="1.20.120.1760">
    <property type="match status" value="1"/>
</dbReference>
<feature type="transmembrane region" description="Helical" evidence="3">
    <location>
        <begin position="163"/>
        <end position="181"/>
    </location>
</feature>
<dbReference type="RefSeq" id="WP_345413109.1">
    <property type="nucleotide sequence ID" value="NZ_BAABGT010000014.1"/>
</dbReference>
<comment type="similarity">
    <text evidence="2">Belongs to the CDP-alcohol phosphatidyltransferase class-I family.</text>
</comment>
<accession>A0ABP8RHR7</accession>
<proteinExistence type="inferred from homology"/>
<dbReference type="InterPro" id="IPR000462">
    <property type="entry name" value="CDP-OH_P_trans"/>
</dbReference>
<comment type="caution">
    <text evidence="4">The sequence shown here is derived from an EMBL/GenBank/DDBJ whole genome shotgun (WGS) entry which is preliminary data.</text>
</comment>
<dbReference type="EMBL" id="BAABGT010000014">
    <property type="protein sequence ID" value="GAA4538980.1"/>
    <property type="molecule type" value="Genomic_DNA"/>
</dbReference>
<keyword evidence="3" id="KW-1133">Transmembrane helix</keyword>
<protein>
    <submittedName>
        <fullName evidence="4">CDP-alcohol phosphatidyltransferase family protein</fullName>
    </submittedName>
</protein>
<evidence type="ECO:0000313" key="4">
    <source>
        <dbReference type="EMBL" id="GAA4538980.1"/>
    </source>
</evidence>
<gene>
    <name evidence="4" type="ORF">GCM10023175_09680</name>
</gene>
<keyword evidence="5" id="KW-1185">Reference proteome</keyword>
<evidence type="ECO:0000256" key="1">
    <source>
        <dbReference type="ARBA" id="ARBA00022679"/>
    </source>
</evidence>
<feature type="transmembrane region" description="Helical" evidence="3">
    <location>
        <begin position="41"/>
        <end position="61"/>
    </location>
</feature>
<dbReference type="Proteomes" id="UP001501598">
    <property type="component" value="Unassembled WGS sequence"/>
</dbReference>
<evidence type="ECO:0000256" key="3">
    <source>
        <dbReference type="SAM" id="Phobius"/>
    </source>
</evidence>
<reference evidence="5" key="1">
    <citation type="journal article" date="2019" name="Int. J. Syst. Evol. Microbiol.">
        <title>The Global Catalogue of Microorganisms (GCM) 10K type strain sequencing project: providing services to taxonomists for standard genome sequencing and annotation.</title>
        <authorList>
            <consortium name="The Broad Institute Genomics Platform"/>
            <consortium name="The Broad Institute Genome Sequencing Center for Infectious Disease"/>
            <person name="Wu L."/>
            <person name="Ma J."/>
        </authorList>
    </citation>
    <scope>NUCLEOTIDE SEQUENCE [LARGE SCALE GENOMIC DNA]</scope>
    <source>
        <strain evidence="5">JCM 17906</strain>
    </source>
</reference>
<evidence type="ECO:0000313" key="5">
    <source>
        <dbReference type="Proteomes" id="UP001501598"/>
    </source>
</evidence>
<keyword evidence="3" id="KW-0472">Membrane</keyword>
<evidence type="ECO:0000256" key="2">
    <source>
        <dbReference type="RuleBase" id="RU003750"/>
    </source>
</evidence>
<keyword evidence="1 2" id="KW-0808">Transferase</keyword>
<sequence length="238" mass="23897">MTATRTGTLADRQQAGAGLLQLALLATLGAAVDLGPVGWLAGATFAIGLQLLLAGAVRTAGADALGPADIVTLGRAVLVGGVTALVADGLWTGSPAVSVLVPLATVALALDAVDGQVARRTQTVSELGARFDMETDAFLILVLSAAVAADLGPWVLVIGGLRYAYVAAGWVLPWLTGSLPVRYSAKAIAAGQGIVLVVAVSGLLPLLVAALLVAVALTALVWSFAQSVLLLAHRAQAR</sequence>
<feature type="transmembrane region" description="Helical" evidence="3">
    <location>
        <begin position="193"/>
        <end position="222"/>
    </location>
</feature>
<feature type="transmembrane region" description="Helical" evidence="3">
    <location>
        <begin position="138"/>
        <end position="157"/>
    </location>
</feature>
<feature type="transmembrane region" description="Helical" evidence="3">
    <location>
        <begin position="73"/>
        <end position="91"/>
    </location>
</feature>
<dbReference type="PROSITE" id="PS00379">
    <property type="entry name" value="CDP_ALCOHOL_P_TRANSF"/>
    <property type="match status" value="1"/>
</dbReference>
<dbReference type="InterPro" id="IPR048254">
    <property type="entry name" value="CDP_ALCOHOL_P_TRANSF_CS"/>
</dbReference>
<organism evidence="4 5">
    <name type="scientific">Pseudonocardia xishanensis</name>
    <dbReference type="NCBI Taxonomy" id="630995"/>
    <lineage>
        <taxon>Bacteria</taxon>
        <taxon>Bacillati</taxon>
        <taxon>Actinomycetota</taxon>
        <taxon>Actinomycetes</taxon>
        <taxon>Pseudonocardiales</taxon>
        <taxon>Pseudonocardiaceae</taxon>
        <taxon>Pseudonocardia</taxon>
    </lineage>
</organism>
<feature type="transmembrane region" description="Helical" evidence="3">
    <location>
        <begin position="97"/>
        <end position="117"/>
    </location>
</feature>
<keyword evidence="3" id="KW-0812">Transmembrane</keyword>